<comment type="similarity">
    <text evidence="1 4">Belongs to the bacterial ribosomal protein bL12 family.</text>
</comment>
<dbReference type="CDD" id="cd00387">
    <property type="entry name" value="Ribosomal_L7_L12"/>
    <property type="match status" value="1"/>
</dbReference>
<dbReference type="Gene3D" id="1.20.5.710">
    <property type="entry name" value="Single helix bin"/>
    <property type="match status" value="1"/>
</dbReference>
<dbReference type="PATRIC" id="fig|1415168.3.peg.1962"/>
<evidence type="ECO:0000313" key="8">
    <source>
        <dbReference type="Proteomes" id="UP000028401"/>
    </source>
</evidence>
<protein>
    <recommendedName>
        <fullName evidence="4">Large ribosomal subunit protein bL12</fullName>
    </recommendedName>
</protein>
<evidence type="ECO:0000256" key="4">
    <source>
        <dbReference type="HAMAP-Rule" id="MF_00368"/>
    </source>
</evidence>
<accession>A0A084A9K0</accession>
<gene>
    <name evidence="4" type="primary">rplL</name>
    <name evidence="7" type="ORF">U725_01890</name>
</gene>
<keyword evidence="3 4" id="KW-0687">Ribonucleoprotein</keyword>
<dbReference type="InterPro" id="IPR014719">
    <property type="entry name" value="Ribosomal_bL12_C/ClpS-like"/>
</dbReference>
<comment type="caution">
    <text evidence="7">The sequence shown here is derived from an EMBL/GenBank/DDBJ whole genome shotgun (WGS) entry which is preliminary data.</text>
</comment>
<keyword evidence="2 4" id="KW-0689">Ribosomal protein</keyword>
<name>A0A084A9K0_LACLC</name>
<dbReference type="NCBIfam" id="TIGR00855">
    <property type="entry name" value="L12"/>
    <property type="match status" value="1"/>
</dbReference>
<dbReference type="PANTHER" id="PTHR45987">
    <property type="entry name" value="39S RIBOSOMAL PROTEIN L12"/>
    <property type="match status" value="1"/>
</dbReference>
<evidence type="ECO:0000259" key="6">
    <source>
        <dbReference type="Pfam" id="PF16320"/>
    </source>
</evidence>
<comment type="function">
    <text evidence="4">Forms part of the ribosomal stalk which helps the ribosome interact with GTP-bound translation factors. Is thus essential for accurate translation.</text>
</comment>
<dbReference type="InterPro" id="IPR036235">
    <property type="entry name" value="Ribosomal_bL12_oligo_N_sf"/>
</dbReference>
<sequence>MALNIENIVAELENATILELSELVKAIEEKFDVTAAAPVAAAAGAGEAAAVKDSFDVELTAAGDKKVAVIKEVRGITGLGLKEAKELVDGAPTVVKEGLSESEANEIKEKLEAAGASITLK</sequence>
<dbReference type="GO" id="GO:0003735">
    <property type="term" value="F:structural constituent of ribosome"/>
    <property type="evidence" value="ECO:0007669"/>
    <property type="project" value="InterPro"/>
</dbReference>
<evidence type="ECO:0000313" key="7">
    <source>
        <dbReference type="EMBL" id="KEY61979.1"/>
    </source>
</evidence>
<dbReference type="EMBL" id="AZSI01000088">
    <property type="protein sequence ID" value="KEY61979.1"/>
    <property type="molecule type" value="Genomic_DNA"/>
</dbReference>
<organism evidence="7 8">
    <name type="scientific">Lactococcus cremoris subsp. cremoris GE214</name>
    <dbReference type="NCBI Taxonomy" id="1415168"/>
    <lineage>
        <taxon>Bacteria</taxon>
        <taxon>Bacillati</taxon>
        <taxon>Bacillota</taxon>
        <taxon>Bacilli</taxon>
        <taxon>Lactobacillales</taxon>
        <taxon>Streptococcaceae</taxon>
        <taxon>Lactococcus</taxon>
        <taxon>Lactococcus cremoris subsp. cremoris</taxon>
    </lineage>
</organism>
<proteinExistence type="inferred from homology"/>
<evidence type="ECO:0000256" key="2">
    <source>
        <dbReference type="ARBA" id="ARBA00022980"/>
    </source>
</evidence>
<dbReference type="GO" id="GO:0006412">
    <property type="term" value="P:translation"/>
    <property type="evidence" value="ECO:0007669"/>
    <property type="project" value="UniProtKB-UniRule"/>
</dbReference>
<comment type="subunit">
    <text evidence="4">Homodimer. Part of the ribosomal stalk of the 50S ribosomal subunit. Forms a multimeric L10(L12)X complex, where L10 forms an elongated spine to which 2 to 4 L12 dimers bind in a sequential fashion. Binds GTP-bound translation factors.</text>
</comment>
<dbReference type="SUPFAM" id="SSF54736">
    <property type="entry name" value="ClpS-like"/>
    <property type="match status" value="1"/>
</dbReference>
<dbReference type="RefSeq" id="WP_042748565.1">
    <property type="nucleotide sequence ID" value="NZ_AZSI01000088.1"/>
</dbReference>
<dbReference type="PANTHER" id="PTHR45987:SF4">
    <property type="entry name" value="LARGE RIBOSOMAL SUBUNIT PROTEIN BL12M"/>
    <property type="match status" value="1"/>
</dbReference>
<dbReference type="Pfam" id="PF16320">
    <property type="entry name" value="Ribosomal_L12_N"/>
    <property type="match status" value="1"/>
</dbReference>
<dbReference type="Proteomes" id="UP000028401">
    <property type="component" value="Unassembled WGS sequence"/>
</dbReference>
<reference evidence="7 8" key="1">
    <citation type="submission" date="2014-06" db="EMBL/GenBank/DDBJ databases">
        <title>Draft genome sequence of the putrescine producing strain Lactococcus lactis subsp cremoris GE214.</title>
        <authorList>
            <person name="Ladero V."/>
            <person name="Linares D.M."/>
            <person name="del Rio B."/>
            <person name="Mayo B."/>
            <person name="Martin M.C."/>
            <person name="Fernandez M."/>
            <person name="Alvarez M.A."/>
        </authorList>
    </citation>
    <scope>NUCLEOTIDE SEQUENCE [LARGE SCALE GENOMIC DNA]</scope>
    <source>
        <strain evidence="7 8">GE214</strain>
    </source>
</reference>
<dbReference type="InterPro" id="IPR013823">
    <property type="entry name" value="Ribosomal_bL12_C"/>
</dbReference>
<feature type="domain" description="Large ribosomal subunit protein bL12 C-terminal" evidence="5">
    <location>
        <begin position="55"/>
        <end position="121"/>
    </location>
</feature>
<dbReference type="InterPro" id="IPR000206">
    <property type="entry name" value="Ribosomal_bL12"/>
</dbReference>
<evidence type="ECO:0000256" key="1">
    <source>
        <dbReference type="ARBA" id="ARBA00007197"/>
    </source>
</evidence>
<dbReference type="Pfam" id="PF00542">
    <property type="entry name" value="Ribosomal_L12"/>
    <property type="match status" value="1"/>
</dbReference>
<dbReference type="AlphaFoldDB" id="A0A084A9K0"/>
<dbReference type="GO" id="GO:0022625">
    <property type="term" value="C:cytosolic large ribosomal subunit"/>
    <property type="evidence" value="ECO:0007669"/>
    <property type="project" value="TreeGrafter"/>
</dbReference>
<dbReference type="HAMAP" id="MF_00368">
    <property type="entry name" value="Ribosomal_bL12"/>
    <property type="match status" value="1"/>
</dbReference>
<evidence type="ECO:0000256" key="3">
    <source>
        <dbReference type="ARBA" id="ARBA00023274"/>
    </source>
</evidence>
<dbReference type="GO" id="GO:0003729">
    <property type="term" value="F:mRNA binding"/>
    <property type="evidence" value="ECO:0007669"/>
    <property type="project" value="TreeGrafter"/>
</dbReference>
<dbReference type="Gene3D" id="3.30.1390.10">
    <property type="match status" value="1"/>
</dbReference>
<dbReference type="FunFam" id="3.30.1390.10:FF:000001">
    <property type="entry name" value="50S ribosomal protein L7/L12"/>
    <property type="match status" value="1"/>
</dbReference>
<feature type="domain" description="Large ribosomal subunit protein bL12 oligomerization" evidence="6">
    <location>
        <begin position="5"/>
        <end position="50"/>
    </location>
</feature>
<dbReference type="SUPFAM" id="SSF48300">
    <property type="entry name" value="Ribosomal protein L7/12, oligomerisation (N-terminal) domain"/>
    <property type="match status" value="1"/>
</dbReference>
<evidence type="ECO:0000259" key="5">
    <source>
        <dbReference type="Pfam" id="PF00542"/>
    </source>
</evidence>
<dbReference type="InterPro" id="IPR008932">
    <property type="entry name" value="Ribosomal_bL12_oligo"/>
</dbReference>